<feature type="compositionally biased region" description="Polar residues" evidence="1">
    <location>
        <begin position="208"/>
        <end position="218"/>
    </location>
</feature>
<dbReference type="Proteomes" id="UP001497497">
    <property type="component" value="Unassembled WGS sequence"/>
</dbReference>
<reference evidence="2 3" key="1">
    <citation type="submission" date="2024-04" db="EMBL/GenBank/DDBJ databases">
        <authorList>
            <consortium name="Genoscope - CEA"/>
            <person name="William W."/>
        </authorList>
    </citation>
    <scope>NUCLEOTIDE SEQUENCE [LARGE SCALE GENOMIC DNA]</scope>
</reference>
<feature type="region of interest" description="Disordered" evidence="1">
    <location>
        <begin position="38"/>
        <end position="94"/>
    </location>
</feature>
<feature type="compositionally biased region" description="Polar residues" evidence="1">
    <location>
        <begin position="61"/>
        <end position="76"/>
    </location>
</feature>
<evidence type="ECO:0000313" key="3">
    <source>
        <dbReference type="Proteomes" id="UP001497497"/>
    </source>
</evidence>
<comment type="caution">
    <text evidence="2">The sequence shown here is derived from an EMBL/GenBank/DDBJ whole genome shotgun (WGS) entry which is preliminary data.</text>
</comment>
<keyword evidence="3" id="KW-1185">Reference proteome</keyword>
<feature type="region of interest" description="Disordered" evidence="1">
    <location>
        <begin position="175"/>
        <end position="218"/>
    </location>
</feature>
<sequence>MTQKMKIRLSSQPLDSARSGDVLIGTQSGLSTIHTVSSLSNTRESTIPGRFDGSSFDVGASQESAHSHTLNNSSLENAAEASVKSGDRVGGHGKKLLDSGIYSARNFSEKSVEDAPDSHRSDRYGLAATGDNMSTFRSGCNDTLPPSSSTIGTLESGFLAAAAGKTQTLLPVVDNSESSGNSHGFTPATHRSNGTESFSLKAGEKMNAESQVTGAGRA</sequence>
<protein>
    <submittedName>
        <fullName evidence="2">Uncharacterized protein</fullName>
    </submittedName>
</protein>
<feature type="non-terminal residue" evidence="2">
    <location>
        <position position="218"/>
    </location>
</feature>
<proteinExistence type="predicted"/>
<dbReference type="EMBL" id="CAXITT010000009">
    <property type="protein sequence ID" value="CAL1526798.1"/>
    <property type="molecule type" value="Genomic_DNA"/>
</dbReference>
<gene>
    <name evidence="2" type="ORF">GSLYS_00000975001</name>
</gene>
<feature type="compositionally biased region" description="Polar residues" evidence="1">
    <location>
        <begin position="175"/>
        <end position="198"/>
    </location>
</feature>
<accession>A0AAV2GZM7</accession>
<evidence type="ECO:0000256" key="1">
    <source>
        <dbReference type="SAM" id="MobiDB-lite"/>
    </source>
</evidence>
<organism evidence="2 3">
    <name type="scientific">Lymnaea stagnalis</name>
    <name type="common">Great pond snail</name>
    <name type="synonym">Helix stagnalis</name>
    <dbReference type="NCBI Taxonomy" id="6523"/>
    <lineage>
        <taxon>Eukaryota</taxon>
        <taxon>Metazoa</taxon>
        <taxon>Spiralia</taxon>
        <taxon>Lophotrochozoa</taxon>
        <taxon>Mollusca</taxon>
        <taxon>Gastropoda</taxon>
        <taxon>Heterobranchia</taxon>
        <taxon>Euthyneura</taxon>
        <taxon>Panpulmonata</taxon>
        <taxon>Hygrophila</taxon>
        <taxon>Lymnaeoidea</taxon>
        <taxon>Lymnaeidae</taxon>
        <taxon>Lymnaea</taxon>
    </lineage>
</organism>
<dbReference type="AlphaFoldDB" id="A0AAV2GZM7"/>
<name>A0AAV2GZM7_LYMST</name>
<evidence type="ECO:0000313" key="2">
    <source>
        <dbReference type="EMBL" id="CAL1526798.1"/>
    </source>
</evidence>